<proteinExistence type="predicted"/>
<dbReference type="Pfam" id="PF03333">
    <property type="entry name" value="PapB"/>
    <property type="match status" value="1"/>
</dbReference>
<dbReference type="GO" id="GO:0006355">
    <property type="term" value="P:regulation of DNA-templated transcription"/>
    <property type="evidence" value="ECO:0007669"/>
    <property type="project" value="InterPro"/>
</dbReference>
<accession>A0A5W8FQP3</accession>
<evidence type="ECO:0000256" key="2">
    <source>
        <dbReference type="ARBA" id="ARBA00023163"/>
    </source>
</evidence>
<dbReference type="Gene3D" id="1.10.10.2690">
    <property type="match status" value="1"/>
</dbReference>
<dbReference type="InterPro" id="IPR004356">
    <property type="entry name" value="Adhesin_operon_reg_prot"/>
</dbReference>
<dbReference type="EMBL" id="AAHMZU010000021">
    <property type="protein sequence ID" value="EBY0600990.1"/>
    <property type="molecule type" value="Genomic_DNA"/>
</dbReference>
<sequence length="94" mass="10988">MNANLLNQKERVLSPGMVSNEHFRRLIDISAVRSDKVINALQEYFVNGTARNIICEKHNVNPGYLSIKIKEMQFLSRRILDIYPYFCQYTPHTT</sequence>
<comment type="caution">
    <text evidence="3">The sequence shown here is derived from an EMBL/GenBank/DDBJ whole genome shotgun (WGS) entry which is preliminary data.</text>
</comment>
<protein>
    <submittedName>
        <fullName evidence="3">Uncharacterized protein</fullName>
    </submittedName>
</protein>
<name>A0A5W8FQP3_SALON</name>
<gene>
    <name evidence="3" type="ORF">DUR78_20245</name>
</gene>
<keyword evidence="1" id="KW-0805">Transcription regulation</keyword>
<reference evidence="3" key="1">
    <citation type="submission" date="2018-07" db="EMBL/GenBank/DDBJ databases">
        <authorList>
            <person name="Ashton P.M."/>
            <person name="Dallman T."/>
            <person name="Nair S."/>
            <person name="De Pinna E."/>
            <person name="Peters T."/>
            <person name="Grant K."/>
        </authorList>
    </citation>
    <scope>NUCLEOTIDE SEQUENCE</scope>
    <source>
        <strain evidence="3">516939</strain>
    </source>
</reference>
<dbReference type="InterPro" id="IPR053721">
    <property type="entry name" value="Fimbrial_Adhesin_Reg"/>
</dbReference>
<dbReference type="AlphaFoldDB" id="A0A5W8FQP3"/>
<evidence type="ECO:0000256" key="1">
    <source>
        <dbReference type="ARBA" id="ARBA00023015"/>
    </source>
</evidence>
<evidence type="ECO:0000313" key="3">
    <source>
        <dbReference type="EMBL" id="EBY0600990.1"/>
    </source>
</evidence>
<organism evidence="3">
    <name type="scientific">Salmonella oranienberg</name>
    <dbReference type="NCBI Taxonomy" id="28147"/>
    <lineage>
        <taxon>Bacteria</taxon>
        <taxon>Pseudomonadati</taxon>
        <taxon>Pseudomonadota</taxon>
        <taxon>Gammaproteobacteria</taxon>
        <taxon>Enterobacterales</taxon>
        <taxon>Enterobacteriaceae</taxon>
        <taxon>Salmonella</taxon>
    </lineage>
</organism>
<dbReference type="PRINTS" id="PR01554">
    <property type="entry name" value="FIMREGULATRY"/>
</dbReference>
<keyword evidence="2" id="KW-0804">Transcription</keyword>